<keyword evidence="2" id="KW-1003">Cell membrane</keyword>
<comment type="subcellular location">
    <subcellularLocation>
        <location evidence="1">Cell membrane</location>
        <topology evidence="1">Multi-pass membrane protein</topology>
    </subcellularLocation>
</comment>
<evidence type="ECO:0000256" key="2">
    <source>
        <dbReference type="ARBA" id="ARBA00022475"/>
    </source>
</evidence>
<feature type="transmembrane region" description="Helical" evidence="6">
    <location>
        <begin position="377"/>
        <end position="397"/>
    </location>
</feature>
<dbReference type="PANTHER" id="PTHR30250">
    <property type="entry name" value="PST FAMILY PREDICTED COLANIC ACID TRANSPORTER"/>
    <property type="match status" value="1"/>
</dbReference>
<feature type="transmembrane region" description="Helical" evidence="6">
    <location>
        <begin position="186"/>
        <end position="207"/>
    </location>
</feature>
<reference evidence="7" key="2">
    <citation type="journal article" date="2022" name="Sci. Total Environ.">
        <title>Prevalence, transmission, and molecular epidemiology of tet(X)-positive bacteria among humans, animals, and environmental niches in China: An epidemiological, and genomic-based study.</title>
        <authorList>
            <person name="Dong N."/>
            <person name="Zeng Y."/>
            <person name="Cai C."/>
            <person name="Sun C."/>
            <person name="Lu J."/>
            <person name="Liu C."/>
            <person name="Zhou H."/>
            <person name="Sun Q."/>
            <person name="Shu L."/>
            <person name="Wang H."/>
            <person name="Wang Y."/>
            <person name="Wang S."/>
            <person name="Wu C."/>
            <person name="Chan E.W."/>
            <person name="Chen G."/>
            <person name="Shen Z."/>
            <person name="Chen S."/>
            <person name="Zhang R."/>
        </authorList>
    </citation>
    <scope>NUCLEOTIDE SEQUENCE</scope>
    <source>
        <strain evidence="7">DF49-4</strain>
    </source>
</reference>
<protein>
    <recommendedName>
        <fullName evidence="9">Polysaccharide biosynthesis protein</fullName>
    </recommendedName>
</protein>
<dbReference type="EMBL" id="JACANG010000028">
    <property type="protein sequence ID" value="MDM1719800.1"/>
    <property type="molecule type" value="Genomic_DNA"/>
</dbReference>
<evidence type="ECO:0000256" key="6">
    <source>
        <dbReference type="SAM" id="Phobius"/>
    </source>
</evidence>
<accession>A0AB35M2I3</accession>
<organism evidence="7 8">
    <name type="scientific">Acinetobacter towneri</name>
    <dbReference type="NCBI Taxonomy" id="202956"/>
    <lineage>
        <taxon>Bacteria</taxon>
        <taxon>Pseudomonadati</taxon>
        <taxon>Pseudomonadota</taxon>
        <taxon>Gammaproteobacteria</taxon>
        <taxon>Moraxellales</taxon>
        <taxon>Moraxellaceae</taxon>
        <taxon>Acinetobacter</taxon>
    </lineage>
</organism>
<keyword evidence="5 6" id="KW-0472">Membrane</keyword>
<evidence type="ECO:0000256" key="5">
    <source>
        <dbReference type="ARBA" id="ARBA00023136"/>
    </source>
</evidence>
<evidence type="ECO:0000256" key="4">
    <source>
        <dbReference type="ARBA" id="ARBA00022989"/>
    </source>
</evidence>
<feature type="transmembrane region" description="Helical" evidence="6">
    <location>
        <begin position="303"/>
        <end position="325"/>
    </location>
</feature>
<evidence type="ECO:0000256" key="1">
    <source>
        <dbReference type="ARBA" id="ARBA00004651"/>
    </source>
</evidence>
<sequence length="505" mass="57653">MSKNTTILRNASYLVFRTLLVSLIGLFTVREVLRLLGVEEYGLFNLVFGIAALFAFINGAMVSSTQRYLSYYIGKKNNKLFEDAWSSSLFLHLLIAVTVSVVLLSIRDLMLNRVLSIDLNYMKSANFIFYFAIISIFISIFQAPFNALILAKEKMSFYAGLSLYDAISKLGIVFCLYFMQESLLEKYTILYVSSSLVVFVIYILYCYKKFDKKIQLKVSNVPLLKEMFFYSSWNISGNFAAISKIQGINILLNIFFGVIVNSAYAITNTVIGVVSGLINSITTAINPQIYKSYAEEDYKRNSLLINIGSKFSFFFCLLIVLPILFNTQYLLELWLHEIPDYLIDFVQLALVIMLIDCLSGTLMTGIQATGKIKIYQIVVSISVFMNLPLSYLTLQFIPKPSVIYWIALLMAFVSLGLRLYFLKRLAKFSIIVYMNSVLVKIALVLFFSVFFSWFLKELFEIDDQMISFLLSSIIIVLIVVANIVLFGLSTIERQFIQNKIKGYLK</sequence>
<feature type="transmembrane region" description="Helical" evidence="6">
    <location>
        <begin position="433"/>
        <end position="454"/>
    </location>
</feature>
<evidence type="ECO:0000313" key="8">
    <source>
        <dbReference type="Proteomes" id="UP001174419"/>
    </source>
</evidence>
<dbReference type="PANTHER" id="PTHR30250:SF26">
    <property type="entry name" value="PSMA PROTEIN"/>
    <property type="match status" value="1"/>
</dbReference>
<keyword evidence="3 6" id="KW-0812">Transmembrane</keyword>
<dbReference type="GO" id="GO:0005886">
    <property type="term" value="C:plasma membrane"/>
    <property type="evidence" value="ECO:0007669"/>
    <property type="project" value="UniProtKB-SubCell"/>
</dbReference>
<feature type="transmembrane region" description="Helical" evidence="6">
    <location>
        <begin position="228"/>
        <end position="248"/>
    </location>
</feature>
<feature type="transmembrane region" description="Helical" evidence="6">
    <location>
        <begin position="345"/>
        <end position="365"/>
    </location>
</feature>
<dbReference type="InterPro" id="IPR050833">
    <property type="entry name" value="Poly_Biosynth_Transport"/>
</dbReference>
<gene>
    <name evidence="7" type="ORF">HX110_11865</name>
</gene>
<comment type="caution">
    <text evidence="7">The sequence shown here is derived from an EMBL/GenBank/DDBJ whole genome shotgun (WGS) entry which is preliminary data.</text>
</comment>
<evidence type="ECO:0000256" key="3">
    <source>
        <dbReference type="ARBA" id="ARBA00022692"/>
    </source>
</evidence>
<feature type="transmembrane region" description="Helical" evidence="6">
    <location>
        <begin position="157"/>
        <end position="180"/>
    </location>
</feature>
<evidence type="ECO:0008006" key="9">
    <source>
        <dbReference type="Google" id="ProtNLM"/>
    </source>
</evidence>
<feature type="transmembrane region" description="Helical" evidence="6">
    <location>
        <begin position="254"/>
        <end position="282"/>
    </location>
</feature>
<evidence type="ECO:0000313" key="7">
    <source>
        <dbReference type="EMBL" id="MDM1719800.1"/>
    </source>
</evidence>
<dbReference type="RefSeq" id="WP_242757147.1">
    <property type="nucleotide sequence ID" value="NZ_CP062185.1"/>
</dbReference>
<dbReference type="Proteomes" id="UP001174419">
    <property type="component" value="Unassembled WGS sequence"/>
</dbReference>
<feature type="transmembrane region" description="Helical" evidence="6">
    <location>
        <begin position="127"/>
        <end position="150"/>
    </location>
</feature>
<proteinExistence type="predicted"/>
<feature type="transmembrane region" description="Helical" evidence="6">
    <location>
        <begin position="41"/>
        <end position="63"/>
    </location>
</feature>
<feature type="transmembrane region" description="Helical" evidence="6">
    <location>
        <begin position="403"/>
        <end position="421"/>
    </location>
</feature>
<feature type="transmembrane region" description="Helical" evidence="6">
    <location>
        <begin position="12"/>
        <end position="29"/>
    </location>
</feature>
<reference evidence="7" key="1">
    <citation type="submission" date="2020-06" db="EMBL/GenBank/DDBJ databases">
        <authorList>
            <person name="Dong N."/>
        </authorList>
    </citation>
    <scope>NUCLEOTIDE SEQUENCE</scope>
    <source>
        <strain evidence="7">DF49-4</strain>
    </source>
</reference>
<dbReference type="AlphaFoldDB" id="A0AB35M2I3"/>
<feature type="transmembrane region" description="Helical" evidence="6">
    <location>
        <begin position="466"/>
        <end position="491"/>
    </location>
</feature>
<name>A0AB35M2I3_9GAMM</name>
<keyword evidence="4 6" id="KW-1133">Transmembrane helix</keyword>
<feature type="transmembrane region" description="Helical" evidence="6">
    <location>
        <begin position="84"/>
        <end position="107"/>
    </location>
</feature>